<evidence type="ECO:0000256" key="1">
    <source>
        <dbReference type="SAM" id="SignalP"/>
    </source>
</evidence>
<dbReference type="Gene3D" id="2.80.10.50">
    <property type="match status" value="1"/>
</dbReference>
<dbReference type="InterPro" id="IPR015943">
    <property type="entry name" value="WD40/YVTN_repeat-like_dom_sf"/>
</dbReference>
<dbReference type="Proteomes" id="UP000245507">
    <property type="component" value="Unassembled WGS sequence"/>
</dbReference>
<dbReference type="SUPFAM" id="SSF50998">
    <property type="entry name" value="Quinoprotein alcohol dehydrogenase-like"/>
    <property type="match status" value="1"/>
</dbReference>
<dbReference type="InterPro" id="IPR011047">
    <property type="entry name" value="Quinoprotein_ADH-like_sf"/>
</dbReference>
<sequence>MAVVAVDSLSFRARVRSCALAAALLAALVSGTAGPAAPAAAADVSPTPAATVGATGKAVYDIVVLPSGRTILGGDFTALGGFARANLGAVLASGAADRTFTPRTDGPVHAIAASADGSTLFIGGRFTEVNGEPRHNLAAIDARTGALVTDWRADTTGGVPTVTALAVHGDDLLVGGRFSGIDGSSKEKLAKLDATTGDLVAWNTWVNGAVLDMKIGPDGTTLWVGGEFKRIRGVDRPYFGAMDIASGEPTGYAPNGNSSRVLALAVSADGRWVYTTNNGNRTRGYKPEVSPDARWVRRADGNTQALAIWRNSLYLGGHFSRLTDTRTSRPFFAAVNRFDGKNKRWNPKARGANRGCWALVVEGNRLHAGGGFTHFKKRSQRLYARFDARS</sequence>
<evidence type="ECO:0000313" key="3">
    <source>
        <dbReference type="Proteomes" id="UP000245507"/>
    </source>
</evidence>
<evidence type="ECO:0000313" key="2">
    <source>
        <dbReference type="EMBL" id="PWN01328.1"/>
    </source>
</evidence>
<gene>
    <name evidence="2" type="ORF">DJ010_19420</name>
</gene>
<accession>A0A316TC53</accession>
<dbReference type="OrthoDB" id="5178352at2"/>
<name>A0A316TC53_9ACTN</name>
<dbReference type="Gene3D" id="2.130.10.10">
    <property type="entry name" value="YVTN repeat-like/Quinoprotein amine dehydrogenase"/>
    <property type="match status" value="1"/>
</dbReference>
<keyword evidence="1" id="KW-0732">Signal</keyword>
<feature type="signal peptide" evidence="1">
    <location>
        <begin position="1"/>
        <end position="35"/>
    </location>
</feature>
<organism evidence="2 3">
    <name type="scientific">Nocardioides silvaticus</name>
    <dbReference type="NCBI Taxonomy" id="2201891"/>
    <lineage>
        <taxon>Bacteria</taxon>
        <taxon>Bacillati</taxon>
        <taxon>Actinomycetota</taxon>
        <taxon>Actinomycetes</taxon>
        <taxon>Propionibacteriales</taxon>
        <taxon>Nocardioidaceae</taxon>
        <taxon>Nocardioides</taxon>
    </lineage>
</organism>
<protein>
    <recommendedName>
        <fullName evidence="4">Fibronectin type III domain-containing protein</fullName>
    </recommendedName>
</protein>
<proteinExistence type="predicted"/>
<comment type="caution">
    <text evidence="2">The sequence shown here is derived from an EMBL/GenBank/DDBJ whole genome shotgun (WGS) entry which is preliminary data.</text>
</comment>
<dbReference type="RefSeq" id="WP_109696872.1">
    <property type="nucleotide sequence ID" value="NZ_QGDD01000010.1"/>
</dbReference>
<evidence type="ECO:0008006" key="4">
    <source>
        <dbReference type="Google" id="ProtNLM"/>
    </source>
</evidence>
<feature type="chain" id="PRO_5038422373" description="Fibronectin type III domain-containing protein" evidence="1">
    <location>
        <begin position="36"/>
        <end position="390"/>
    </location>
</feature>
<dbReference type="AlphaFoldDB" id="A0A316TC53"/>
<keyword evidence="3" id="KW-1185">Reference proteome</keyword>
<reference evidence="2 3" key="1">
    <citation type="submission" date="2018-05" db="EMBL/GenBank/DDBJ databases">
        <title>Nocardioides silvaticus genome.</title>
        <authorList>
            <person name="Li C."/>
            <person name="Wang G."/>
        </authorList>
    </citation>
    <scope>NUCLEOTIDE SEQUENCE [LARGE SCALE GENOMIC DNA]</scope>
    <source>
        <strain evidence="2 3">CCTCC AB 2018079</strain>
    </source>
</reference>
<dbReference type="EMBL" id="QGDD01000010">
    <property type="protein sequence ID" value="PWN01328.1"/>
    <property type="molecule type" value="Genomic_DNA"/>
</dbReference>